<dbReference type="AlphaFoldDB" id="A0A915EPS1"/>
<protein>
    <submittedName>
        <fullName evidence="7">LRRNT domain-containing protein</fullName>
    </submittedName>
</protein>
<keyword evidence="3" id="KW-0677">Repeat</keyword>
<feature type="domain" description="LRRNT" evidence="5">
    <location>
        <begin position="52"/>
        <end position="84"/>
    </location>
</feature>
<feature type="signal peptide" evidence="4">
    <location>
        <begin position="1"/>
        <end position="26"/>
    </location>
</feature>
<evidence type="ECO:0000256" key="3">
    <source>
        <dbReference type="ARBA" id="ARBA00022737"/>
    </source>
</evidence>
<dbReference type="InterPro" id="IPR032675">
    <property type="entry name" value="LRR_dom_sf"/>
</dbReference>
<evidence type="ECO:0000313" key="7">
    <source>
        <dbReference type="WBParaSite" id="jg7640"/>
    </source>
</evidence>
<evidence type="ECO:0000256" key="1">
    <source>
        <dbReference type="ARBA" id="ARBA00022614"/>
    </source>
</evidence>
<dbReference type="Gene3D" id="3.80.10.10">
    <property type="entry name" value="Ribonuclease Inhibitor"/>
    <property type="match status" value="1"/>
</dbReference>
<dbReference type="PANTHER" id="PTHR24369">
    <property type="entry name" value="ANTIGEN BSP, PUTATIVE-RELATED"/>
    <property type="match status" value="1"/>
</dbReference>
<dbReference type="WBParaSite" id="jg7640">
    <property type="protein sequence ID" value="jg7640"/>
    <property type="gene ID" value="jg7640"/>
</dbReference>
<keyword evidence="6" id="KW-1185">Reference proteome</keyword>
<organism evidence="6 7">
    <name type="scientific">Ditylenchus dipsaci</name>
    <dbReference type="NCBI Taxonomy" id="166011"/>
    <lineage>
        <taxon>Eukaryota</taxon>
        <taxon>Metazoa</taxon>
        <taxon>Ecdysozoa</taxon>
        <taxon>Nematoda</taxon>
        <taxon>Chromadorea</taxon>
        <taxon>Rhabditida</taxon>
        <taxon>Tylenchina</taxon>
        <taxon>Tylenchomorpha</taxon>
        <taxon>Sphaerularioidea</taxon>
        <taxon>Anguinidae</taxon>
        <taxon>Anguininae</taxon>
        <taxon>Ditylenchus</taxon>
    </lineage>
</organism>
<keyword evidence="2 4" id="KW-0732">Signal</keyword>
<evidence type="ECO:0000313" key="6">
    <source>
        <dbReference type="Proteomes" id="UP000887574"/>
    </source>
</evidence>
<sequence>MAFLPIIPPSLCLFVWFSCLETQLSASHDVVGEISLHNSSSIEGTSYFLPPKCPRNCACSHSTVICTGQHLTSVPEDVPLDTVRLDLQENKIALIKKTDFSGLKQLKYCKF</sequence>
<feature type="chain" id="PRO_5037045901" evidence="4">
    <location>
        <begin position="27"/>
        <end position="111"/>
    </location>
</feature>
<keyword evidence="1" id="KW-0433">Leucine-rich repeat</keyword>
<dbReference type="Proteomes" id="UP000887574">
    <property type="component" value="Unplaced"/>
</dbReference>
<dbReference type="GO" id="GO:0005886">
    <property type="term" value="C:plasma membrane"/>
    <property type="evidence" value="ECO:0007669"/>
    <property type="project" value="TreeGrafter"/>
</dbReference>
<dbReference type="InterPro" id="IPR000372">
    <property type="entry name" value="LRRNT"/>
</dbReference>
<dbReference type="SUPFAM" id="SSF52058">
    <property type="entry name" value="L domain-like"/>
    <property type="match status" value="1"/>
</dbReference>
<evidence type="ECO:0000256" key="4">
    <source>
        <dbReference type="SAM" id="SignalP"/>
    </source>
</evidence>
<evidence type="ECO:0000259" key="5">
    <source>
        <dbReference type="SMART" id="SM00013"/>
    </source>
</evidence>
<proteinExistence type="predicted"/>
<name>A0A915EPS1_9BILA</name>
<dbReference type="SMART" id="SM00013">
    <property type="entry name" value="LRRNT"/>
    <property type="match status" value="1"/>
</dbReference>
<reference evidence="7" key="1">
    <citation type="submission" date="2022-11" db="UniProtKB">
        <authorList>
            <consortium name="WormBaseParasite"/>
        </authorList>
    </citation>
    <scope>IDENTIFICATION</scope>
</reference>
<accession>A0A915EPS1</accession>
<evidence type="ECO:0000256" key="2">
    <source>
        <dbReference type="ARBA" id="ARBA00022729"/>
    </source>
</evidence>
<dbReference type="PANTHER" id="PTHR24369:SF210">
    <property type="entry name" value="CHAOPTIN-RELATED"/>
    <property type="match status" value="1"/>
</dbReference>
<dbReference type="Pfam" id="PF01462">
    <property type="entry name" value="LRRNT"/>
    <property type="match status" value="1"/>
</dbReference>
<dbReference type="InterPro" id="IPR050541">
    <property type="entry name" value="LRR_TM_domain-containing"/>
</dbReference>